<evidence type="ECO:0000256" key="2">
    <source>
        <dbReference type="ARBA" id="ARBA00022840"/>
    </source>
</evidence>
<dbReference type="PROSITE" id="PS50067">
    <property type="entry name" value="KINESIN_MOTOR_2"/>
    <property type="match status" value="1"/>
</dbReference>
<dbReference type="PROSITE" id="PS00411">
    <property type="entry name" value="KINESIN_MOTOR_1"/>
    <property type="match status" value="1"/>
</dbReference>
<evidence type="ECO:0000313" key="9">
    <source>
        <dbReference type="EMBL" id="KAL3796682.1"/>
    </source>
</evidence>
<evidence type="ECO:0000256" key="3">
    <source>
        <dbReference type="ARBA" id="ARBA00023054"/>
    </source>
</evidence>
<evidence type="ECO:0000256" key="5">
    <source>
        <dbReference type="PROSITE-ProRule" id="PRU00283"/>
    </source>
</evidence>
<evidence type="ECO:0000313" key="10">
    <source>
        <dbReference type="Proteomes" id="UP001516023"/>
    </source>
</evidence>
<feature type="domain" description="Kinesin motor" evidence="8">
    <location>
        <begin position="60"/>
        <end position="434"/>
    </location>
</feature>
<feature type="region of interest" description="Disordered" evidence="7">
    <location>
        <begin position="36"/>
        <end position="55"/>
    </location>
</feature>
<dbReference type="Gene3D" id="1.10.287.1490">
    <property type="match status" value="1"/>
</dbReference>
<evidence type="ECO:0000259" key="8">
    <source>
        <dbReference type="PROSITE" id="PS50067"/>
    </source>
</evidence>
<feature type="coiled-coil region" evidence="6">
    <location>
        <begin position="1266"/>
        <end position="1314"/>
    </location>
</feature>
<feature type="coiled-coil region" evidence="6">
    <location>
        <begin position="742"/>
        <end position="863"/>
    </location>
</feature>
<reference evidence="9 10" key="1">
    <citation type="journal article" date="2020" name="G3 (Bethesda)">
        <title>Improved Reference Genome for Cyclotella cryptica CCMP332, a Model for Cell Wall Morphogenesis, Salinity Adaptation, and Lipid Production in Diatoms (Bacillariophyta).</title>
        <authorList>
            <person name="Roberts W.R."/>
            <person name="Downey K.M."/>
            <person name="Ruck E.C."/>
            <person name="Traller J.C."/>
            <person name="Alverson A.J."/>
        </authorList>
    </citation>
    <scope>NUCLEOTIDE SEQUENCE [LARGE SCALE GENOMIC DNA]</scope>
    <source>
        <strain evidence="9 10">CCMP332</strain>
    </source>
</reference>
<dbReference type="CDD" id="cd00106">
    <property type="entry name" value="KISc"/>
    <property type="match status" value="1"/>
</dbReference>
<dbReference type="InterPro" id="IPR027640">
    <property type="entry name" value="Kinesin-like_fam"/>
</dbReference>
<evidence type="ECO:0000256" key="4">
    <source>
        <dbReference type="ARBA" id="ARBA00023175"/>
    </source>
</evidence>
<keyword evidence="4 5" id="KW-0505">Motor protein</keyword>
<dbReference type="Pfam" id="PF00225">
    <property type="entry name" value="Kinesin"/>
    <property type="match status" value="1"/>
</dbReference>
<evidence type="ECO:0000256" key="1">
    <source>
        <dbReference type="ARBA" id="ARBA00022741"/>
    </source>
</evidence>
<feature type="coiled-coil region" evidence="6">
    <location>
        <begin position="451"/>
        <end position="485"/>
    </location>
</feature>
<feature type="coiled-coil region" evidence="6">
    <location>
        <begin position="1010"/>
        <end position="1128"/>
    </location>
</feature>
<proteinExistence type="inferred from homology"/>
<dbReference type="PRINTS" id="PR00380">
    <property type="entry name" value="KINESINHEAVY"/>
</dbReference>
<evidence type="ECO:0000256" key="7">
    <source>
        <dbReference type="SAM" id="MobiDB-lite"/>
    </source>
</evidence>
<dbReference type="InterPro" id="IPR036961">
    <property type="entry name" value="Kinesin_motor_dom_sf"/>
</dbReference>
<organism evidence="9 10">
    <name type="scientific">Cyclotella cryptica</name>
    <dbReference type="NCBI Taxonomy" id="29204"/>
    <lineage>
        <taxon>Eukaryota</taxon>
        <taxon>Sar</taxon>
        <taxon>Stramenopiles</taxon>
        <taxon>Ochrophyta</taxon>
        <taxon>Bacillariophyta</taxon>
        <taxon>Coscinodiscophyceae</taxon>
        <taxon>Thalassiosirophycidae</taxon>
        <taxon>Stephanodiscales</taxon>
        <taxon>Stephanodiscaceae</taxon>
        <taxon>Cyclotella</taxon>
    </lineage>
</organism>
<dbReference type="InterPro" id="IPR027417">
    <property type="entry name" value="P-loop_NTPase"/>
</dbReference>
<protein>
    <recommendedName>
        <fullName evidence="8">Kinesin motor domain-containing protein</fullName>
    </recommendedName>
</protein>
<feature type="coiled-coil region" evidence="6">
    <location>
        <begin position="903"/>
        <end position="958"/>
    </location>
</feature>
<dbReference type="SUPFAM" id="SSF52540">
    <property type="entry name" value="P-loop containing nucleoside triphosphate hydrolases"/>
    <property type="match status" value="1"/>
</dbReference>
<feature type="binding site" evidence="5">
    <location>
        <begin position="160"/>
        <end position="167"/>
    </location>
    <ligand>
        <name>ATP</name>
        <dbReference type="ChEBI" id="CHEBI:30616"/>
    </ligand>
</feature>
<feature type="compositionally biased region" description="Basic residues" evidence="7">
    <location>
        <begin position="38"/>
        <end position="49"/>
    </location>
</feature>
<dbReference type="SMART" id="SM00129">
    <property type="entry name" value="KISc"/>
    <property type="match status" value="1"/>
</dbReference>
<dbReference type="GO" id="GO:0005524">
    <property type="term" value="F:ATP binding"/>
    <property type="evidence" value="ECO:0007669"/>
    <property type="project" value="UniProtKB-UniRule"/>
</dbReference>
<dbReference type="InterPro" id="IPR019821">
    <property type="entry name" value="Kinesin_motor_CS"/>
</dbReference>
<dbReference type="GO" id="GO:0003774">
    <property type="term" value="F:cytoskeletal motor activity"/>
    <property type="evidence" value="ECO:0007669"/>
    <property type="project" value="UniProtKB-UniRule"/>
</dbReference>
<keyword evidence="1 5" id="KW-0547">Nucleotide-binding</keyword>
<name>A0ABD3Q9C6_9STRA</name>
<keyword evidence="10" id="KW-1185">Reference proteome</keyword>
<comment type="similarity">
    <text evidence="5">Belongs to the TRAFAC class myosin-kinesin ATPase superfamily. Kinesin family.</text>
</comment>
<keyword evidence="2 5" id="KW-0067">ATP-binding</keyword>
<dbReference type="Proteomes" id="UP001516023">
    <property type="component" value="Unassembled WGS sequence"/>
</dbReference>
<keyword evidence="3 6" id="KW-0175">Coiled coil</keyword>
<accession>A0ABD3Q9C6</accession>
<comment type="caution">
    <text evidence="9">The sequence shown here is derived from an EMBL/GenBank/DDBJ whole genome shotgun (WGS) entry which is preliminary data.</text>
</comment>
<dbReference type="Gene3D" id="3.40.850.10">
    <property type="entry name" value="Kinesin motor domain"/>
    <property type="match status" value="1"/>
</dbReference>
<dbReference type="EMBL" id="JABMIG020000061">
    <property type="protein sequence ID" value="KAL3796682.1"/>
    <property type="molecule type" value="Genomic_DNA"/>
</dbReference>
<evidence type="ECO:0000256" key="6">
    <source>
        <dbReference type="SAM" id="Coils"/>
    </source>
</evidence>
<feature type="coiled-coil region" evidence="6">
    <location>
        <begin position="620"/>
        <end position="689"/>
    </location>
</feature>
<sequence length="1338" mass="151790">MSLLAMRQRNACGLPSPDNRQLKDASMERALRTILSSPKRRQSSQKKSRKSVEKSSYEESVKVAIRIRPLASNNVDDPQCATRAFRACLSNNSVIENIDSSSKPSVTPRRKECHDVETEYCYDNVFGEETDNSCIYNDLVKDIVSSVTKDGINGTIFTYGQTSSGKTFTMQGNGQDDARGIIQLAAIDIFDTIKQSGESNQSPNSESTVKVSYVEIYNEELRDLLTDNKRKTTPTPLNIREDKRGSIAVENLKEVAVRSLNQLMEVFRVGEANKSIGSTKMNDRSSRSHAILKITIEKKTTISARDDFIEDKENNELSSPNNKSASFVVKTSSTLSLVDLAGSESVRLTGATGMQKKEGGMINQSLLTLSKVLMSLGQKNPGHVNYRDSKLTRILKPSLSGNARMAVICCISPSDKFVEETRSTLQFASRAKLVKTNAVANEVVESDARVIAKLRLDLERARLSNECLENQVRELELVAARITNTSDEGSVGGAESNDSSDRDIRKELENLKRFMFNDMHRSGRKIVSSHVKYFTDQDIPSKKASMMLCQCKSEESNAKDDFCTPSIVKQDELLRIALATKAKQVKELEEMVESGFGKKTSSSRLSLTTYQDIDHYKSLTEDLESKLANANSLIASLGRQIDELSSQKNDALDWIEELFEKSELKDKQAVKANKEKEEAIAQCKALTAEMTKTKQILEFTIGEKEDAKSRMRAMKTEIDALKYCVNADKSAAEGTSLLKNEIAALDRDISNIKSERDELLALNDELRNKGSNAANKIIDLQHEIHILKTNQRGPTSDAVQVVKLKEENEELQVQVSRLTCEIQSYRQVNCEYQTEKRALVERIEVVESELSSSKSKLQAKSEELDDALFSFERERNMLLKEITKFRDQIKASHSYEDDKRLLIERAEVAEDELSRVLSALQTKSQALDDAMHTHESEKEKMKEEMATLRDRANELGSRTSDVSVDQSASYELKHLKEENTRLKSEQSYVHRLLEKSKRESDELRLIRLQLKTAQQNTVECNAELKATEERLVLIERESRELRIQLEKAQHRADKAEKAIIASDCERVNSQEQANQDLRQLRQTQKELSSLKQANLILQKRDHELRESVSRVRELVDGLASENANLKEKNESYCRMLSEREDRGRELENLFKSAMVERDAAIIEAKQSKASLLRSKESTEKMQCQIDALTKAKEVALIEKERLSVRLDKMAADFEADYETLRDRMDALMKEKCDMENQVLFLEASKASIEHNADRILERDNAITGQHDMLKAELKKITRELAQREDEINQLTRRLEFLKNENERLAHDNAALKDAIKFSQHRKCLDYNCKKRKMFDIVP</sequence>
<gene>
    <name evidence="9" type="ORF">HJC23_009982</name>
</gene>
<dbReference type="PANTHER" id="PTHR47968:SF75">
    <property type="entry name" value="CENTROMERE-ASSOCIATED PROTEIN E"/>
    <property type="match status" value="1"/>
</dbReference>
<feature type="region of interest" description="Disordered" evidence="7">
    <location>
        <begin position="1"/>
        <end position="23"/>
    </location>
</feature>
<dbReference type="InterPro" id="IPR001752">
    <property type="entry name" value="Kinesin_motor_dom"/>
</dbReference>
<dbReference type="PANTHER" id="PTHR47968">
    <property type="entry name" value="CENTROMERE PROTEIN E"/>
    <property type="match status" value="1"/>
</dbReference>